<gene>
    <name evidence="4" type="ORF">OS493_024265</name>
</gene>
<dbReference type="SUPFAM" id="SSF82671">
    <property type="entry name" value="SEA domain"/>
    <property type="match status" value="1"/>
</dbReference>
<reference evidence="4" key="1">
    <citation type="submission" date="2023-01" db="EMBL/GenBank/DDBJ databases">
        <title>Genome assembly of the deep-sea coral Lophelia pertusa.</title>
        <authorList>
            <person name="Herrera S."/>
            <person name="Cordes E."/>
        </authorList>
    </citation>
    <scope>NUCLEOTIDE SEQUENCE</scope>
    <source>
        <strain evidence="4">USNM1676648</strain>
        <tissue evidence="4">Polyp</tissue>
    </source>
</reference>
<dbReference type="PANTHER" id="PTHR10075">
    <property type="entry name" value="BASIGIN RELATED"/>
    <property type="match status" value="1"/>
</dbReference>
<dbReference type="SUPFAM" id="SSF48726">
    <property type="entry name" value="Immunoglobulin"/>
    <property type="match status" value="1"/>
</dbReference>
<dbReference type="Proteomes" id="UP001163046">
    <property type="component" value="Unassembled WGS sequence"/>
</dbReference>
<dbReference type="InterPro" id="IPR000082">
    <property type="entry name" value="SEA_dom"/>
</dbReference>
<sequence>MKICICTSRTNCRPERKPLVVVGQNLTLRCNASGADPRPNITWTKDGIPGNQFNVSGGLLNLVRVQRKDLGSYRCTASNGYGSNATSVSIVSMQCNNDVCEVKKVGLTIVSEEWKEAYSNKASVEFKTMESRVLAAVWGTYTNNLEKQLYHVTVGTFRSGSVVATLEMKFGKSVNTLEEAIRDGKLGSFTVDPVLDLNPTVPSTIVSTASTSVVTAVPSTIVTTASTSVVTDE</sequence>
<dbReference type="InterPro" id="IPR036364">
    <property type="entry name" value="SEA_dom_sf"/>
</dbReference>
<name>A0A9W9Z1N9_9CNID</name>
<proteinExistence type="predicted"/>
<dbReference type="InterPro" id="IPR036179">
    <property type="entry name" value="Ig-like_dom_sf"/>
</dbReference>
<dbReference type="PROSITE" id="PS50024">
    <property type="entry name" value="SEA"/>
    <property type="match status" value="1"/>
</dbReference>
<accession>A0A9W9Z1N9</accession>
<dbReference type="InterPro" id="IPR013783">
    <property type="entry name" value="Ig-like_fold"/>
</dbReference>
<dbReference type="Pfam" id="PF01390">
    <property type="entry name" value="SEA"/>
    <property type="match status" value="1"/>
</dbReference>
<keyword evidence="5" id="KW-1185">Reference proteome</keyword>
<keyword evidence="1" id="KW-0393">Immunoglobulin domain</keyword>
<organism evidence="4 5">
    <name type="scientific">Desmophyllum pertusum</name>
    <dbReference type="NCBI Taxonomy" id="174260"/>
    <lineage>
        <taxon>Eukaryota</taxon>
        <taxon>Metazoa</taxon>
        <taxon>Cnidaria</taxon>
        <taxon>Anthozoa</taxon>
        <taxon>Hexacorallia</taxon>
        <taxon>Scleractinia</taxon>
        <taxon>Caryophylliina</taxon>
        <taxon>Caryophylliidae</taxon>
        <taxon>Desmophyllum</taxon>
    </lineage>
</organism>
<comment type="caution">
    <text evidence="4">The sequence shown here is derived from an EMBL/GenBank/DDBJ whole genome shotgun (WGS) entry which is preliminary data.</text>
</comment>
<evidence type="ECO:0000313" key="4">
    <source>
        <dbReference type="EMBL" id="KAJ7371589.1"/>
    </source>
</evidence>
<protein>
    <submittedName>
        <fullName evidence="4">Uncharacterized protein</fullName>
    </submittedName>
</protein>
<dbReference type="AlphaFoldDB" id="A0A9W9Z1N9"/>
<dbReference type="OrthoDB" id="5966807at2759"/>
<evidence type="ECO:0000256" key="1">
    <source>
        <dbReference type="ARBA" id="ARBA00023319"/>
    </source>
</evidence>
<feature type="domain" description="Ig-like" evidence="3">
    <location>
        <begin position="23"/>
        <end position="91"/>
    </location>
</feature>
<dbReference type="Pfam" id="PF13927">
    <property type="entry name" value="Ig_3"/>
    <property type="match status" value="1"/>
</dbReference>
<dbReference type="SMART" id="SM00409">
    <property type="entry name" value="IG"/>
    <property type="match status" value="1"/>
</dbReference>
<feature type="domain" description="SEA" evidence="2">
    <location>
        <begin position="99"/>
        <end position="211"/>
    </location>
</feature>
<dbReference type="Gene3D" id="2.60.40.10">
    <property type="entry name" value="Immunoglobulins"/>
    <property type="match status" value="1"/>
</dbReference>
<evidence type="ECO:0000259" key="2">
    <source>
        <dbReference type="PROSITE" id="PS50024"/>
    </source>
</evidence>
<dbReference type="InterPro" id="IPR007110">
    <property type="entry name" value="Ig-like_dom"/>
</dbReference>
<dbReference type="InterPro" id="IPR003598">
    <property type="entry name" value="Ig_sub2"/>
</dbReference>
<dbReference type="InterPro" id="IPR003599">
    <property type="entry name" value="Ig_sub"/>
</dbReference>
<dbReference type="EMBL" id="MU826844">
    <property type="protein sequence ID" value="KAJ7371589.1"/>
    <property type="molecule type" value="Genomic_DNA"/>
</dbReference>
<evidence type="ECO:0000313" key="5">
    <source>
        <dbReference type="Proteomes" id="UP001163046"/>
    </source>
</evidence>
<evidence type="ECO:0000259" key="3">
    <source>
        <dbReference type="PROSITE" id="PS50835"/>
    </source>
</evidence>
<dbReference type="PANTHER" id="PTHR10075:SF14">
    <property type="entry name" value="CELL ADHESION MOLECULE DSCAM2-RELATED"/>
    <property type="match status" value="1"/>
</dbReference>
<dbReference type="PROSITE" id="PS50835">
    <property type="entry name" value="IG_LIKE"/>
    <property type="match status" value="1"/>
</dbReference>
<dbReference type="Gene3D" id="3.30.70.960">
    <property type="entry name" value="SEA domain"/>
    <property type="match status" value="1"/>
</dbReference>
<dbReference type="SMART" id="SM00408">
    <property type="entry name" value="IGc2"/>
    <property type="match status" value="1"/>
</dbReference>